<evidence type="ECO:0000313" key="3">
    <source>
        <dbReference type="Proteomes" id="UP000831156"/>
    </source>
</evidence>
<dbReference type="InterPro" id="IPR036469">
    <property type="entry name" value="Pfg27_sf"/>
</dbReference>
<gene>
    <name evidence="2" type="ORF">PGABG01_0200100</name>
</gene>
<protein>
    <submittedName>
        <fullName evidence="2">Uncharacterized protein</fullName>
    </submittedName>
</protein>
<reference evidence="2 3" key="1">
    <citation type="submission" date="2016-09" db="EMBL/GenBank/DDBJ databases">
        <authorList>
            <consortium name="Pathogen Informatics"/>
            <person name="Sun Q."/>
            <person name="Inoue M."/>
        </authorList>
    </citation>
    <scope>NUCLEOTIDE SEQUENCE [LARGE SCALE GENOMIC DNA]</scope>
</reference>
<dbReference type="SUPFAM" id="SSF89162">
    <property type="entry name" value="Gametocyte protein Pfg27"/>
    <property type="match status" value="1"/>
</dbReference>
<dbReference type="Pfam" id="PF09216">
    <property type="entry name" value="Pfg27"/>
    <property type="match status" value="1"/>
</dbReference>
<feature type="compositionally biased region" description="Basic residues" evidence="1">
    <location>
        <begin position="82"/>
        <end position="99"/>
    </location>
</feature>
<dbReference type="InterPro" id="IPR015299">
    <property type="entry name" value="Gamete_antigen_PLAspp"/>
</dbReference>
<accession>A0ABY1UHA9</accession>
<keyword evidence="3" id="KW-1185">Reference proteome</keyword>
<feature type="region of interest" description="Disordered" evidence="1">
    <location>
        <begin position="1"/>
        <end position="59"/>
    </location>
</feature>
<feature type="non-terminal residue" evidence="2">
    <location>
        <position position="1"/>
    </location>
</feature>
<dbReference type="EMBL" id="LT969425">
    <property type="protein sequence ID" value="SOV10303.1"/>
    <property type="molecule type" value="Genomic_DNA"/>
</dbReference>
<sequence>HQQNHHPHHIIDHQQNNHPHHIINEQKNPNQCRKSKKQPYDHVHYNPRQDHGPQNNSVVKEHEGNIHDMVNGQYESQDMNKNKKKHKNCKNRNSRKEKKHPINDNSSGESIKHVYNKFPQKPGRHTNNVSLEKQNSHEYNVNIQDGQEPVYFNYEDMLRVDKSLFTTVNNICEIEFISTKNYLMTIIDNDESKHNSLNDNDAILKEINKTQNKFINFQLPLEITVPMALRISERLRAFIFDKELTPYYIKQLTDIFELEKDASKIYYYYLKCQNTYEDKKGLFKNLDSIKLCYDSQIDKNFVYIPKDKIPGALSRISNFVNDLLFLLPEFS</sequence>
<dbReference type="Gene3D" id="1.10.3030.10">
    <property type="entry name" value="Gametocyte protein Pfg27"/>
    <property type="match status" value="1"/>
</dbReference>
<feature type="region of interest" description="Disordered" evidence="1">
    <location>
        <begin position="73"/>
        <end position="111"/>
    </location>
</feature>
<organism evidence="2 3">
    <name type="scientific">Plasmodium gaboni</name>
    <dbReference type="NCBI Taxonomy" id="647221"/>
    <lineage>
        <taxon>Eukaryota</taxon>
        <taxon>Sar</taxon>
        <taxon>Alveolata</taxon>
        <taxon>Apicomplexa</taxon>
        <taxon>Aconoidasida</taxon>
        <taxon>Haemosporida</taxon>
        <taxon>Plasmodiidae</taxon>
        <taxon>Plasmodium</taxon>
        <taxon>Plasmodium (Laverania)</taxon>
    </lineage>
</organism>
<proteinExistence type="predicted"/>
<evidence type="ECO:0000313" key="2">
    <source>
        <dbReference type="EMBL" id="SOV10303.1"/>
    </source>
</evidence>
<dbReference type="Proteomes" id="UP000831156">
    <property type="component" value="Chromosome 2"/>
</dbReference>
<name>A0ABY1UHA9_9APIC</name>
<evidence type="ECO:0000256" key="1">
    <source>
        <dbReference type="SAM" id="MobiDB-lite"/>
    </source>
</evidence>
<feature type="compositionally biased region" description="Basic and acidic residues" evidence="1">
    <location>
        <begin position="38"/>
        <end position="51"/>
    </location>
</feature>